<keyword evidence="7" id="KW-0539">Nucleus</keyword>
<keyword evidence="6" id="KW-0995">Kinetochore</keyword>
<dbReference type="PANTHER" id="PTHR15459:SF3">
    <property type="entry name" value="POLYAMINE-MODULATED FACTOR 1"/>
    <property type="match status" value="1"/>
</dbReference>
<evidence type="ECO:0000256" key="9">
    <source>
        <dbReference type="ARBA" id="ARBA00023328"/>
    </source>
</evidence>
<evidence type="ECO:0000256" key="5">
    <source>
        <dbReference type="ARBA" id="ARBA00022776"/>
    </source>
</evidence>
<keyword evidence="4" id="KW-0132">Cell division</keyword>
<protein>
    <submittedName>
        <fullName evidence="11">Uncharacterized protein</fullName>
    </submittedName>
</protein>
<evidence type="ECO:0000313" key="11">
    <source>
        <dbReference type="EMBL" id="KAH3667013.1"/>
    </source>
</evidence>
<evidence type="ECO:0000256" key="3">
    <source>
        <dbReference type="ARBA" id="ARBA00022454"/>
    </source>
</evidence>
<keyword evidence="12" id="KW-1185">Reference proteome</keyword>
<evidence type="ECO:0000256" key="10">
    <source>
        <dbReference type="SAM" id="Coils"/>
    </source>
</evidence>
<evidence type="ECO:0000256" key="6">
    <source>
        <dbReference type="ARBA" id="ARBA00022838"/>
    </source>
</evidence>
<name>A0A9P8P736_9ASCO</name>
<proteinExistence type="predicted"/>
<dbReference type="OrthoDB" id="18453at2759"/>
<gene>
    <name evidence="11" type="ORF">WICMUC_005360</name>
</gene>
<dbReference type="PANTHER" id="PTHR15459">
    <property type="entry name" value="POLYAMINE-MODULATED FACTOR 1"/>
    <property type="match status" value="1"/>
</dbReference>
<keyword evidence="10" id="KW-0175">Coiled coil</keyword>
<dbReference type="GO" id="GO:0051301">
    <property type="term" value="P:cell division"/>
    <property type="evidence" value="ECO:0007669"/>
    <property type="project" value="UniProtKB-KW"/>
</dbReference>
<evidence type="ECO:0000256" key="1">
    <source>
        <dbReference type="ARBA" id="ARBA00004123"/>
    </source>
</evidence>
<sequence length="198" mass="23080">MSESVSYIRYDRLRQVCFKALEESQKVITDESLKQCYPSLITGEESSRLLETIKINLYNSWKLGTEKEFESIFEERDIKSKLDELDKLIFEARQDSPVANQVQPDQLTPNNIIASHLIPLKENNLKALNHQLELVRNENLNLLKELDDLSTLAKDLKNEINGNFEALNKLNEIYDDDQIEKYLQDLIIITQTENEHLI</sequence>
<evidence type="ECO:0000256" key="7">
    <source>
        <dbReference type="ARBA" id="ARBA00023242"/>
    </source>
</evidence>
<comment type="caution">
    <text evidence="11">The sequence shown here is derived from an EMBL/GenBank/DDBJ whole genome shotgun (WGS) entry which is preliminary data.</text>
</comment>
<organism evidence="11 12">
    <name type="scientific">Wickerhamomyces mucosus</name>
    <dbReference type="NCBI Taxonomy" id="1378264"/>
    <lineage>
        <taxon>Eukaryota</taxon>
        <taxon>Fungi</taxon>
        <taxon>Dikarya</taxon>
        <taxon>Ascomycota</taxon>
        <taxon>Saccharomycotina</taxon>
        <taxon>Saccharomycetes</taxon>
        <taxon>Phaffomycetales</taxon>
        <taxon>Wickerhamomycetaceae</taxon>
        <taxon>Wickerhamomyces</taxon>
    </lineage>
</organism>
<keyword evidence="9" id="KW-0137">Centromere</keyword>
<evidence type="ECO:0000256" key="4">
    <source>
        <dbReference type="ARBA" id="ARBA00022618"/>
    </source>
</evidence>
<feature type="coiled-coil region" evidence="10">
    <location>
        <begin position="118"/>
        <end position="159"/>
    </location>
</feature>
<dbReference type="GO" id="GO:0005634">
    <property type="term" value="C:nucleus"/>
    <property type="evidence" value="ECO:0007669"/>
    <property type="project" value="UniProtKB-SubCell"/>
</dbReference>
<evidence type="ECO:0000256" key="8">
    <source>
        <dbReference type="ARBA" id="ARBA00023306"/>
    </source>
</evidence>
<dbReference type="GO" id="GO:0007059">
    <property type="term" value="P:chromosome segregation"/>
    <property type="evidence" value="ECO:0007669"/>
    <property type="project" value="TreeGrafter"/>
</dbReference>
<evidence type="ECO:0000256" key="2">
    <source>
        <dbReference type="ARBA" id="ARBA00004629"/>
    </source>
</evidence>
<dbReference type="AlphaFoldDB" id="A0A9P8P736"/>
<keyword evidence="8" id="KW-0131">Cell cycle</keyword>
<dbReference type="InterPro" id="IPR007128">
    <property type="entry name" value="PMF1/Nnf1"/>
</dbReference>
<dbReference type="GO" id="GO:0000444">
    <property type="term" value="C:MIS12/MIND type complex"/>
    <property type="evidence" value="ECO:0007669"/>
    <property type="project" value="InterPro"/>
</dbReference>
<keyword evidence="3" id="KW-0158">Chromosome</keyword>
<dbReference type="Pfam" id="PF03980">
    <property type="entry name" value="Nnf1"/>
    <property type="match status" value="1"/>
</dbReference>
<dbReference type="Proteomes" id="UP000769528">
    <property type="component" value="Unassembled WGS sequence"/>
</dbReference>
<comment type="subcellular location">
    <subcellularLocation>
        <location evidence="2">Chromosome</location>
        <location evidence="2">Centromere</location>
        <location evidence="2">Kinetochore</location>
    </subcellularLocation>
    <subcellularLocation>
        <location evidence="1">Nucleus</location>
    </subcellularLocation>
</comment>
<evidence type="ECO:0000313" key="12">
    <source>
        <dbReference type="Proteomes" id="UP000769528"/>
    </source>
</evidence>
<accession>A0A9P8P736</accession>
<keyword evidence="5" id="KW-0498">Mitosis</keyword>
<dbReference type="EMBL" id="JAEUBF010001392">
    <property type="protein sequence ID" value="KAH3667013.1"/>
    <property type="molecule type" value="Genomic_DNA"/>
</dbReference>
<reference evidence="11" key="2">
    <citation type="submission" date="2021-01" db="EMBL/GenBank/DDBJ databases">
        <authorList>
            <person name="Schikora-Tamarit M.A."/>
        </authorList>
    </citation>
    <scope>NUCLEOTIDE SEQUENCE</scope>
    <source>
        <strain evidence="11">CBS6341</strain>
    </source>
</reference>
<reference evidence="11" key="1">
    <citation type="journal article" date="2021" name="Open Biol.">
        <title>Shared evolutionary footprints suggest mitochondrial oxidative damage underlies multiple complex I losses in fungi.</title>
        <authorList>
            <person name="Schikora-Tamarit M.A."/>
            <person name="Marcet-Houben M."/>
            <person name="Nosek J."/>
            <person name="Gabaldon T."/>
        </authorList>
    </citation>
    <scope>NUCLEOTIDE SEQUENCE</scope>
    <source>
        <strain evidence="11">CBS6341</strain>
    </source>
</reference>